<evidence type="ECO:0000313" key="5">
    <source>
        <dbReference type="Proteomes" id="UP001651050"/>
    </source>
</evidence>
<feature type="region of interest" description="Disordered" evidence="3">
    <location>
        <begin position="44"/>
        <end position="69"/>
    </location>
</feature>
<protein>
    <submittedName>
        <fullName evidence="4">D-alanyl-D-alanine carboxypeptidase/D-alanyl-D-alanine-endopeptidase</fullName>
        <ecNumber evidence="4">3.4.16.4</ecNumber>
    </submittedName>
</protein>
<dbReference type="Pfam" id="PF02113">
    <property type="entry name" value="Peptidase_S13"/>
    <property type="match status" value="2"/>
</dbReference>
<keyword evidence="5" id="KW-1185">Reference proteome</keyword>
<dbReference type="GO" id="GO:0009002">
    <property type="term" value="F:serine-type D-Ala-D-Ala carboxypeptidase activity"/>
    <property type="evidence" value="ECO:0007669"/>
    <property type="project" value="UniProtKB-EC"/>
</dbReference>
<accession>A0ABT0J6N4</accession>
<dbReference type="InterPro" id="IPR012338">
    <property type="entry name" value="Beta-lactam/transpept-like"/>
</dbReference>
<keyword evidence="4" id="KW-0645">Protease</keyword>
<dbReference type="PANTHER" id="PTHR30023:SF0">
    <property type="entry name" value="PENICILLIN-SENSITIVE CARBOXYPEPTIDASE A"/>
    <property type="match status" value="1"/>
</dbReference>
<dbReference type="Gene3D" id="3.40.710.10">
    <property type="entry name" value="DD-peptidase/beta-lactamase superfamily"/>
    <property type="match status" value="2"/>
</dbReference>
<reference evidence="4 5" key="1">
    <citation type="submission" date="2022-02" db="EMBL/GenBank/DDBJ databases">
        <title>The car tank lid bacteriome: a reservoir of bacteria with potential in bioremediation of fuel.</title>
        <authorList>
            <person name="Vidal-Verdu A."/>
            <person name="Gomez-Martinez D."/>
            <person name="Latorre-Perez A."/>
            <person name="Pereto J."/>
            <person name="Porcar M."/>
        </authorList>
    </citation>
    <scope>NUCLEOTIDE SEQUENCE [LARGE SCALE GENOMIC DNA]</scope>
    <source>
        <strain evidence="4 5">4D.3</strain>
    </source>
</reference>
<evidence type="ECO:0000256" key="3">
    <source>
        <dbReference type="SAM" id="MobiDB-lite"/>
    </source>
</evidence>
<dbReference type="NCBIfam" id="TIGR00666">
    <property type="entry name" value="PBP4"/>
    <property type="match status" value="1"/>
</dbReference>
<dbReference type="RefSeq" id="WP_416344997.1">
    <property type="nucleotide sequence ID" value="NZ_JALQCY010000005.1"/>
</dbReference>
<dbReference type="Proteomes" id="UP001651050">
    <property type="component" value="Unassembled WGS sequence"/>
</dbReference>
<comment type="similarity">
    <text evidence="1">Belongs to the peptidase S13 family.</text>
</comment>
<dbReference type="EMBL" id="JALQCY010000005">
    <property type="protein sequence ID" value="MCK9795141.1"/>
    <property type="molecule type" value="Genomic_DNA"/>
</dbReference>
<keyword evidence="2 4" id="KW-0378">Hydrolase</keyword>
<evidence type="ECO:0000256" key="2">
    <source>
        <dbReference type="ARBA" id="ARBA00022801"/>
    </source>
</evidence>
<name>A0ABT0J6N4_9MICO</name>
<keyword evidence="4" id="KW-0121">Carboxypeptidase</keyword>
<sequence>MGWRASVGATVTTVVVLFGGYLVADAYDVVPGMLTTAPAPTPAAPFPSAPAATTGPAPERSLPDLPDDSPRPAVAAVRGLVTDLAEDERLGKRVSVFVADGVTGETLGSAAPDRTMVPASTQKLFTAVAALTGPGGDVTLPTTVVLDGDAHLVLVGGGDMMLAAGTGDPDAVNGRAGLADLADQVAGQVRVTGRDTVTLSVDDTLFSGPAVPPTVPAADVKDGYTAPVAALAVDVARTTDEEYAPREKDPALAAARTFAEALEKEGVTVSGQVSRSPAPTSAREIGRVESAPLRDIVGDLLRRSDNTVTEVVGRVVAIDAGLPGTGEDAVRAVMAQVEELGVDMEGARLVDLSGLGRGSRATARQLGDVLALAVDPERPELRDVADGLAVAGLNGTLHNRYPQGNPGRGYVTGKTGSLPNVTGLAGTVVTADDRMLVFVTIADKVPDGGAYGARVIFDRFAGDLADCGCR</sequence>
<evidence type="ECO:0000313" key="4">
    <source>
        <dbReference type="EMBL" id="MCK9795141.1"/>
    </source>
</evidence>
<dbReference type="EC" id="3.4.16.4" evidence="4"/>
<feature type="compositionally biased region" description="Low complexity" evidence="3">
    <location>
        <begin position="49"/>
        <end position="64"/>
    </location>
</feature>
<dbReference type="PRINTS" id="PR00922">
    <property type="entry name" value="DADACBPTASE3"/>
</dbReference>
<dbReference type="SUPFAM" id="SSF56601">
    <property type="entry name" value="beta-lactamase/transpeptidase-like"/>
    <property type="match status" value="1"/>
</dbReference>
<dbReference type="PANTHER" id="PTHR30023">
    <property type="entry name" value="D-ALANYL-D-ALANINE CARBOXYPEPTIDASE"/>
    <property type="match status" value="1"/>
</dbReference>
<proteinExistence type="inferred from homology"/>
<gene>
    <name evidence="4" type="primary">dacB</name>
    <name evidence="4" type="ORF">M1843_15430</name>
</gene>
<comment type="caution">
    <text evidence="4">The sequence shown here is derived from an EMBL/GenBank/DDBJ whole genome shotgun (WGS) entry which is preliminary data.</text>
</comment>
<evidence type="ECO:0000256" key="1">
    <source>
        <dbReference type="ARBA" id="ARBA00006096"/>
    </source>
</evidence>
<dbReference type="InterPro" id="IPR000667">
    <property type="entry name" value="Peptidase_S13"/>
</dbReference>
<organism evidence="4 5">
    <name type="scientific">Isoptericola peretonis</name>
    <dbReference type="NCBI Taxonomy" id="2918523"/>
    <lineage>
        <taxon>Bacteria</taxon>
        <taxon>Bacillati</taxon>
        <taxon>Actinomycetota</taxon>
        <taxon>Actinomycetes</taxon>
        <taxon>Micrococcales</taxon>
        <taxon>Promicromonosporaceae</taxon>
        <taxon>Isoptericola</taxon>
    </lineage>
</organism>